<organism evidence="3 4">
    <name type="scientific">Lentithecium fluviatile CBS 122367</name>
    <dbReference type="NCBI Taxonomy" id="1168545"/>
    <lineage>
        <taxon>Eukaryota</taxon>
        <taxon>Fungi</taxon>
        <taxon>Dikarya</taxon>
        <taxon>Ascomycota</taxon>
        <taxon>Pezizomycotina</taxon>
        <taxon>Dothideomycetes</taxon>
        <taxon>Pleosporomycetidae</taxon>
        <taxon>Pleosporales</taxon>
        <taxon>Massarineae</taxon>
        <taxon>Lentitheciaceae</taxon>
        <taxon>Lentithecium</taxon>
    </lineage>
</organism>
<dbReference type="AlphaFoldDB" id="A0A6G1IFG6"/>
<dbReference type="InterPro" id="IPR002182">
    <property type="entry name" value="NB-ARC"/>
</dbReference>
<evidence type="ECO:0000313" key="3">
    <source>
        <dbReference type="EMBL" id="KAF2676780.1"/>
    </source>
</evidence>
<gene>
    <name evidence="3" type="ORF">K458DRAFT_396669</name>
</gene>
<dbReference type="PANTHER" id="PTHR10622:SF11">
    <property type="entry name" value="HET-DOMAIN-CONTAINING PROTEIN"/>
    <property type="match status" value="1"/>
</dbReference>
<dbReference type="Pfam" id="PF06985">
    <property type="entry name" value="HET"/>
    <property type="match status" value="1"/>
</dbReference>
<dbReference type="InterPro" id="IPR027417">
    <property type="entry name" value="P-loop_NTPase"/>
</dbReference>
<dbReference type="Gene3D" id="3.40.50.300">
    <property type="entry name" value="P-loop containing nucleotide triphosphate hydrolases"/>
    <property type="match status" value="1"/>
</dbReference>
<feature type="domain" description="Heterokaryon incompatibility" evidence="2">
    <location>
        <begin position="25"/>
        <end position="112"/>
    </location>
</feature>
<name>A0A6G1IFG6_9PLEO</name>
<evidence type="ECO:0000259" key="1">
    <source>
        <dbReference type="Pfam" id="PF00931"/>
    </source>
</evidence>
<sequence length="471" mass="53206">MRLLHFNSSGRLSSTDFSQKTIPPYAILSHTWGDAEFLFEDMVNNAGKSKAGYKKILFCGEQAARDQLQYFWVDTCCIDKWNLRELSKAINSMFQWYKNAEKCYVFLSDVSAPMADAQLHQSTWEASFRKSRWFTRGWTLQELLAPASIEFFSSERQRLGDKDSLSQQISGITRIPVAALRGDPINEFSVSERKGWVAGRQTTQEEDMAYSLIGIFGVSMEFRYGEGKERALERLQEEMDKVNTTPFVVPFNRNARFIGREAQLAELKEKLFVEASTKKAALTGPGGIGKTQLALELAYRTKEEVQNCLVFWISASDKESVYQSFAHIARRLNMPGWDDEKADVRKLVQLHLSQESVGEWLLIVDNIDEAGLEPAGSSKAISLIEFLPSSAQGAIIFTTTNRKTAVILAGQHIVDLPEMEQNMARRMLELFLADQTNEQETVDLLLKELAYLPLAIGQAAAYVNVNMITLQ</sequence>
<dbReference type="GO" id="GO:0043531">
    <property type="term" value="F:ADP binding"/>
    <property type="evidence" value="ECO:0007669"/>
    <property type="project" value="InterPro"/>
</dbReference>
<feature type="domain" description="NB-ARC" evidence="1">
    <location>
        <begin position="261"/>
        <end position="406"/>
    </location>
</feature>
<dbReference type="OrthoDB" id="5986190at2759"/>
<evidence type="ECO:0000259" key="2">
    <source>
        <dbReference type="Pfam" id="PF06985"/>
    </source>
</evidence>
<dbReference type="EMBL" id="MU005630">
    <property type="protein sequence ID" value="KAF2676780.1"/>
    <property type="molecule type" value="Genomic_DNA"/>
</dbReference>
<accession>A0A6G1IFG6</accession>
<dbReference type="Pfam" id="PF00931">
    <property type="entry name" value="NB-ARC"/>
    <property type="match status" value="1"/>
</dbReference>
<dbReference type="InterPro" id="IPR010730">
    <property type="entry name" value="HET"/>
</dbReference>
<keyword evidence="4" id="KW-1185">Reference proteome</keyword>
<evidence type="ECO:0000313" key="4">
    <source>
        <dbReference type="Proteomes" id="UP000799291"/>
    </source>
</evidence>
<dbReference type="PANTHER" id="PTHR10622">
    <property type="entry name" value="HET DOMAIN-CONTAINING PROTEIN"/>
    <property type="match status" value="1"/>
</dbReference>
<reference evidence="3" key="1">
    <citation type="journal article" date="2020" name="Stud. Mycol.">
        <title>101 Dothideomycetes genomes: a test case for predicting lifestyles and emergence of pathogens.</title>
        <authorList>
            <person name="Haridas S."/>
            <person name="Albert R."/>
            <person name="Binder M."/>
            <person name="Bloem J."/>
            <person name="Labutti K."/>
            <person name="Salamov A."/>
            <person name="Andreopoulos B."/>
            <person name="Baker S."/>
            <person name="Barry K."/>
            <person name="Bills G."/>
            <person name="Bluhm B."/>
            <person name="Cannon C."/>
            <person name="Castanera R."/>
            <person name="Culley D."/>
            <person name="Daum C."/>
            <person name="Ezra D."/>
            <person name="Gonzalez J."/>
            <person name="Henrissat B."/>
            <person name="Kuo A."/>
            <person name="Liang C."/>
            <person name="Lipzen A."/>
            <person name="Lutzoni F."/>
            <person name="Magnuson J."/>
            <person name="Mondo S."/>
            <person name="Nolan M."/>
            <person name="Ohm R."/>
            <person name="Pangilinan J."/>
            <person name="Park H.-J."/>
            <person name="Ramirez L."/>
            <person name="Alfaro M."/>
            <person name="Sun H."/>
            <person name="Tritt A."/>
            <person name="Yoshinaga Y."/>
            <person name="Zwiers L.-H."/>
            <person name="Turgeon B."/>
            <person name="Goodwin S."/>
            <person name="Spatafora J."/>
            <person name="Crous P."/>
            <person name="Grigoriev I."/>
        </authorList>
    </citation>
    <scope>NUCLEOTIDE SEQUENCE</scope>
    <source>
        <strain evidence="3">CBS 122367</strain>
    </source>
</reference>
<dbReference type="SUPFAM" id="SSF52540">
    <property type="entry name" value="P-loop containing nucleoside triphosphate hydrolases"/>
    <property type="match status" value="1"/>
</dbReference>
<dbReference type="Proteomes" id="UP000799291">
    <property type="component" value="Unassembled WGS sequence"/>
</dbReference>
<protein>
    <submittedName>
        <fullName evidence="3">HET-domain-containing protein</fullName>
    </submittedName>
</protein>
<proteinExistence type="predicted"/>